<dbReference type="SUPFAM" id="SSF161098">
    <property type="entry name" value="MetI-like"/>
    <property type="match status" value="1"/>
</dbReference>
<feature type="transmembrane region" description="Helical" evidence="7">
    <location>
        <begin position="182"/>
        <end position="206"/>
    </location>
</feature>
<proteinExistence type="inferred from homology"/>
<feature type="domain" description="ABC transmembrane type-1" evidence="8">
    <location>
        <begin position="74"/>
        <end position="269"/>
    </location>
</feature>
<evidence type="ECO:0000256" key="6">
    <source>
        <dbReference type="ARBA" id="ARBA00023136"/>
    </source>
</evidence>
<dbReference type="GO" id="GO:0055085">
    <property type="term" value="P:transmembrane transport"/>
    <property type="evidence" value="ECO:0007669"/>
    <property type="project" value="InterPro"/>
</dbReference>
<organism evidence="9 10">
    <name type="scientific">Paenibacillus psychroresistens</name>
    <dbReference type="NCBI Taxonomy" id="1778678"/>
    <lineage>
        <taxon>Bacteria</taxon>
        <taxon>Bacillati</taxon>
        <taxon>Bacillota</taxon>
        <taxon>Bacilli</taxon>
        <taxon>Bacillales</taxon>
        <taxon>Paenibacillaceae</taxon>
        <taxon>Paenibacillus</taxon>
    </lineage>
</organism>
<dbReference type="AlphaFoldDB" id="A0A6B8RRG6"/>
<feature type="transmembrane region" description="Helical" evidence="7">
    <location>
        <begin position="12"/>
        <end position="33"/>
    </location>
</feature>
<evidence type="ECO:0000256" key="7">
    <source>
        <dbReference type="RuleBase" id="RU363032"/>
    </source>
</evidence>
<dbReference type="Proteomes" id="UP000426246">
    <property type="component" value="Chromosome"/>
</dbReference>
<evidence type="ECO:0000256" key="1">
    <source>
        <dbReference type="ARBA" id="ARBA00004651"/>
    </source>
</evidence>
<dbReference type="PROSITE" id="PS50928">
    <property type="entry name" value="ABC_TM1"/>
    <property type="match status" value="1"/>
</dbReference>
<feature type="transmembrane region" description="Helical" evidence="7">
    <location>
        <begin position="111"/>
        <end position="129"/>
    </location>
</feature>
<keyword evidence="5 7" id="KW-1133">Transmembrane helix</keyword>
<dbReference type="OrthoDB" id="9810086at2"/>
<evidence type="ECO:0000313" key="10">
    <source>
        <dbReference type="Proteomes" id="UP000426246"/>
    </source>
</evidence>
<dbReference type="KEGG" id="ppsc:EHS13_27165"/>
<feature type="transmembrane region" description="Helical" evidence="7">
    <location>
        <begin position="74"/>
        <end position="99"/>
    </location>
</feature>
<dbReference type="PANTHER" id="PTHR43744:SF9">
    <property type="entry name" value="POLYGALACTURONAN_RHAMNOGALACTURONAN TRANSPORT SYSTEM PERMEASE PROTEIN YTCP"/>
    <property type="match status" value="1"/>
</dbReference>
<keyword evidence="6 7" id="KW-0472">Membrane</keyword>
<dbReference type="PANTHER" id="PTHR43744">
    <property type="entry name" value="ABC TRANSPORTER PERMEASE PROTEIN MG189-RELATED-RELATED"/>
    <property type="match status" value="1"/>
</dbReference>
<dbReference type="InterPro" id="IPR000515">
    <property type="entry name" value="MetI-like"/>
</dbReference>
<name>A0A6B8RRG6_9BACL</name>
<keyword evidence="10" id="KW-1185">Reference proteome</keyword>
<comment type="subcellular location">
    <subcellularLocation>
        <location evidence="1 7">Cell membrane</location>
        <topology evidence="1 7">Multi-pass membrane protein</topology>
    </subcellularLocation>
</comment>
<sequence length="295" mass="33206">MKHSKDMQLFNIFAYLFVGLLAAAAVIPFYLLVVNSLQSEDSVMQFGYSILPTEFNLSAYKFIFERPEKVLHAYMVSIFVTVVGTVIALFFSSMTAYVLSRKDVKYRNPMAFYLFFTTLFSAGLVPYYLLVTNYMHINDTLLILLLSNMFNIVYLLIIRSYIANSIPDAVSESAKIDGANDFFIYLKIILPLMKPALAAIGLFQALNYWNDWYSASLFISKENLHPLQYMLLSILRNSTFAQKLLSQSGGVALTALPQETIKLALTVVATGPIVLLYPFIQRYFVAGLTIGSVKG</sequence>
<keyword evidence="4 7" id="KW-0812">Transmembrane</keyword>
<feature type="transmembrane region" description="Helical" evidence="7">
    <location>
        <begin position="261"/>
        <end position="280"/>
    </location>
</feature>
<gene>
    <name evidence="9" type="ORF">EHS13_27165</name>
</gene>
<dbReference type="GO" id="GO:0005886">
    <property type="term" value="C:plasma membrane"/>
    <property type="evidence" value="ECO:0007669"/>
    <property type="project" value="UniProtKB-SubCell"/>
</dbReference>
<dbReference type="RefSeq" id="WP_155703405.1">
    <property type="nucleotide sequence ID" value="NZ_CP034235.1"/>
</dbReference>
<evidence type="ECO:0000259" key="8">
    <source>
        <dbReference type="PROSITE" id="PS50928"/>
    </source>
</evidence>
<accession>A0A6B8RRG6</accession>
<keyword evidence="3" id="KW-1003">Cell membrane</keyword>
<evidence type="ECO:0000256" key="2">
    <source>
        <dbReference type="ARBA" id="ARBA00022448"/>
    </source>
</evidence>
<evidence type="ECO:0000256" key="4">
    <source>
        <dbReference type="ARBA" id="ARBA00022692"/>
    </source>
</evidence>
<evidence type="ECO:0000313" key="9">
    <source>
        <dbReference type="EMBL" id="QGQ98302.1"/>
    </source>
</evidence>
<dbReference type="Gene3D" id="1.10.3720.10">
    <property type="entry name" value="MetI-like"/>
    <property type="match status" value="1"/>
</dbReference>
<dbReference type="EMBL" id="CP034235">
    <property type="protein sequence ID" value="QGQ98302.1"/>
    <property type="molecule type" value="Genomic_DNA"/>
</dbReference>
<evidence type="ECO:0000256" key="3">
    <source>
        <dbReference type="ARBA" id="ARBA00022475"/>
    </source>
</evidence>
<dbReference type="CDD" id="cd06261">
    <property type="entry name" value="TM_PBP2"/>
    <property type="match status" value="1"/>
</dbReference>
<comment type="similarity">
    <text evidence="7">Belongs to the binding-protein-dependent transport system permease family.</text>
</comment>
<dbReference type="Pfam" id="PF00528">
    <property type="entry name" value="BPD_transp_1"/>
    <property type="match status" value="1"/>
</dbReference>
<protein>
    <submittedName>
        <fullName evidence="9">Carbohydrate ABC transporter permease</fullName>
    </submittedName>
</protein>
<evidence type="ECO:0000256" key="5">
    <source>
        <dbReference type="ARBA" id="ARBA00022989"/>
    </source>
</evidence>
<keyword evidence="2 7" id="KW-0813">Transport</keyword>
<feature type="transmembrane region" description="Helical" evidence="7">
    <location>
        <begin position="141"/>
        <end position="162"/>
    </location>
</feature>
<dbReference type="InterPro" id="IPR035906">
    <property type="entry name" value="MetI-like_sf"/>
</dbReference>
<reference evidence="10" key="1">
    <citation type="submission" date="2018-11" db="EMBL/GenBank/DDBJ databases">
        <title>Complete genome sequence of Paenibacillus sp. ML311-T8.</title>
        <authorList>
            <person name="Nam Y.-D."/>
            <person name="Kang J."/>
            <person name="Chung W.-H."/>
            <person name="Park Y.S."/>
        </authorList>
    </citation>
    <scope>NUCLEOTIDE SEQUENCE [LARGE SCALE GENOMIC DNA]</scope>
    <source>
        <strain evidence="10">ML311-T8</strain>
    </source>
</reference>